<dbReference type="PANTHER" id="PTHR11048:SF28">
    <property type="entry name" value="4-HYDROXYBENZOATE POLYPRENYLTRANSFERASE, MITOCHONDRIAL"/>
    <property type="match status" value="1"/>
</dbReference>
<dbReference type="EMBL" id="JRYO01000053">
    <property type="protein sequence ID" value="KHE93518.1"/>
    <property type="molecule type" value="Genomic_DNA"/>
</dbReference>
<dbReference type="InterPro" id="IPR006371">
    <property type="entry name" value="Polyprenyltransferase_UbiA-li"/>
</dbReference>
<dbReference type="FunFam" id="1.20.120.1780:FF:000001">
    <property type="entry name" value="4-hydroxybenzoate octaprenyltransferase"/>
    <property type="match status" value="1"/>
</dbReference>
<sequence length="301" mass="33841">MKSIENEENTIKPEQSKLSRFCTIFKLIKFSHTIFSFPFAVMSAFIAAGGMPEIRQLLLIIGALVMARSCAMSFNRLVDAKYDIHNPRTAYRIQLQNNIGKMNLWFFTILCTILFVVCAGMLNRLSLLISPLALLIIFGYSYTKRFTNFSHLVLGLSLSLSPIGAWIGVTGSVAAAPFVLAFAVLLWTAGFDIIYACQDLQHDIKTKLHSIPKMMGIKNSLILSSVLHFLVVVTLFLFMYFTNLKYVYFGGVVFVGMMLIYEHSLIKPHDLSKINLAFFTVNGIISMILMVATIVDIFIFL</sequence>
<keyword evidence="5" id="KW-0997">Cell inner membrane</keyword>
<dbReference type="GO" id="GO:0008412">
    <property type="term" value="F:4-hydroxybenzoate polyprenyltransferase activity"/>
    <property type="evidence" value="ECO:0007669"/>
    <property type="project" value="UniProtKB-EC"/>
</dbReference>
<keyword evidence="6 13" id="KW-0808">Transferase</keyword>
<gene>
    <name evidence="13" type="primary">ubiA</name>
    <name evidence="13" type="ORF">SCABRO_00737</name>
</gene>
<dbReference type="FunFam" id="1.10.357.140:FF:000008">
    <property type="entry name" value="4-hydroxybenzoate octaprenyltransferase"/>
    <property type="match status" value="1"/>
</dbReference>
<evidence type="ECO:0000256" key="10">
    <source>
        <dbReference type="ARBA" id="ARBA00023136"/>
    </source>
</evidence>
<accession>A0A0B0EQV0</accession>
<evidence type="ECO:0000256" key="1">
    <source>
        <dbReference type="ARBA" id="ARBA00001946"/>
    </source>
</evidence>
<proteinExistence type="inferred from homology"/>
<evidence type="ECO:0000313" key="14">
    <source>
        <dbReference type="Proteomes" id="UP000030652"/>
    </source>
</evidence>
<feature type="transmembrane region" description="Helical" evidence="12">
    <location>
        <begin position="246"/>
        <end position="264"/>
    </location>
</feature>
<feature type="transmembrane region" description="Helical" evidence="12">
    <location>
        <begin position="219"/>
        <end position="240"/>
    </location>
</feature>
<reference evidence="13 14" key="1">
    <citation type="submission" date="2014-10" db="EMBL/GenBank/DDBJ databases">
        <title>Draft genome of anammox bacterium scalindua brodae, obtained using differential coverage binning of sequence data from two enrichment reactors.</title>
        <authorList>
            <person name="Speth D.R."/>
            <person name="Russ L."/>
            <person name="Kartal B."/>
            <person name="Op den Camp H.J."/>
            <person name="Dutilh B.E."/>
            <person name="Jetten M.S."/>
        </authorList>
    </citation>
    <scope>NUCLEOTIDE SEQUENCE [LARGE SCALE GENOMIC DNA]</scope>
    <source>
        <strain evidence="13">RU1</strain>
    </source>
</reference>
<evidence type="ECO:0000313" key="13">
    <source>
        <dbReference type="EMBL" id="KHE93518.1"/>
    </source>
</evidence>
<feature type="transmembrane region" description="Helical" evidence="12">
    <location>
        <begin position="99"/>
        <end position="119"/>
    </location>
</feature>
<dbReference type="Gene3D" id="1.10.357.140">
    <property type="entry name" value="UbiA prenyltransferase"/>
    <property type="match status" value="1"/>
</dbReference>
<dbReference type="CDD" id="cd13959">
    <property type="entry name" value="PT_UbiA_COQ2"/>
    <property type="match status" value="1"/>
</dbReference>
<dbReference type="InterPro" id="IPR039653">
    <property type="entry name" value="Prenyltransferase"/>
</dbReference>
<feature type="transmembrane region" description="Helical" evidence="12">
    <location>
        <begin position="276"/>
        <end position="300"/>
    </location>
</feature>
<dbReference type="InterPro" id="IPR000537">
    <property type="entry name" value="UbiA_prenyltransferase"/>
</dbReference>
<keyword evidence="7" id="KW-0831">Ubiquinone biosynthesis</keyword>
<evidence type="ECO:0000256" key="5">
    <source>
        <dbReference type="ARBA" id="ARBA00022519"/>
    </source>
</evidence>
<dbReference type="Proteomes" id="UP000030652">
    <property type="component" value="Unassembled WGS sequence"/>
</dbReference>
<comment type="caution">
    <text evidence="13">The sequence shown here is derived from an EMBL/GenBank/DDBJ whole genome shotgun (WGS) entry which is preliminary data.</text>
</comment>
<feature type="transmembrane region" description="Helical" evidence="12">
    <location>
        <begin position="149"/>
        <end position="169"/>
    </location>
</feature>
<dbReference type="eggNOG" id="COG0382">
    <property type="taxonomic scope" value="Bacteria"/>
</dbReference>
<organism evidence="13 14">
    <name type="scientific">Candidatus Scalindua brodae</name>
    <dbReference type="NCBI Taxonomy" id="237368"/>
    <lineage>
        <taxon>Bacteria</taxon>
        <taxon>Pseudomonadati</taxon>
        <taxon>Planctomycetota</taxon>
        <taxon>Candidatus Brocadiia</taxon>
        <taxon>Candidatus Brocadiales</taxon>
        <taxon>Candidatus Scalinduaceae</taxon>
        <taxon>Candidatus Scalindua</taxon>
    </lineage>
</organism>
<dbReference type="GO" id="GO:0006744">
    <property type="term" value="P:ubiquinone biosynthetic process"/>
    <property type="evidence" value="ECO:0007669"/>
    <property type="project" value="UniProtKB-KW"/>
</dbReference>
<evidence type="ECO:0000256" key="7">
    <source>
        <dbReference type="ARBA" id="ARBA00022688"/>
    </source>
</evidence>
<evidence type="ECO:0000256" key="4">
    <source>
        <dbReference type="ARBA" id="ARBA00022475"/>
    </source>
</evidence>
<dbReference type="Gene3D" id="1.20.120.1780">
    <property type="entry name" value="UbiA prenyltransferase"/>
    <property type="match status" value="1"/>
</dbReference>
<evidence type="ECO:0000256" key="12">
    <source>
        <dbReference type="SAM" id="Phobius"/>
    </source>
</evidence>
<comment type="similarity">
    <text evidence="3">Belongs to the UbiA prenyltransferase family.</text>
</comment>
<feature type="transmembrane region" description="Helical" evidence="12">
    <location>
        <begin position="125"/>
        <end position="142"/>
    </location>
</feature>
<feature type="transmembrane region" description="Helical" evidence="12">
    <location>
        <begin position="27"/>
        <end position="51"/>
    </location>
</feature>
<dbReference type="InterPro" id="IPR044878">
    <property type="entry name" value="UbiA_sf"/>
</dbReference>
<keyword evidence="8 12" id="KW-0812">Transmembrane</keyword>
<evidence type="ECO:0000256" key="3">
    <source>
        <dbReference type="ARBA" id="ARBA00005985"/>
    </source>
</evidence>
<keyword evidence="4" id="KW-1003">Cell membrane</keyword>
<evidence type="ECO:0000256" key="6">
    <source>
        <dbReference type="ARBA" id="ARBA00022679"/>
    </source>
</evidence>
<feature type="transmembrane region" description="Helical" evidence="12">
    <location>
        <begin position="57"/>
        <end position="78"/>
    </location>
</feature>
<protein>
    <recommendedName>
        <fullName evidence="11">4-hydroxybenzoate polyprenyltransferase</fullName>
        <ecNumber evidence="11">2.5.1.39</ecNumber>
    </recommendedName>
</protein>
<dbReference type="PANTHER" id="PTHR11048">
    <property type="entry name" value="PRENYLTRANSFERASES"/>
    <property type="match status" value="1"/>
</dbReference>
<evidence type="ECO:0000256" key="9">
    <source>
        <dbReference type="ARBA" id="ARBA00022989"/>
    </source>
</evidence>
<keyword evidence="9 12" id="KW-1133">Transmembrane helix</keyword>
<evidence type="ECO:0000256" key="11">
    <source>
        <dbReference type="ARBA" id="ARBA00034524"/>
    </source>
</evidence>
<comment type="cofactor">
    <cofactor evidence="1">
        <name>Mg(2+)</name>
        <dbReference type="ChEBI" id="CHEBI:18420"/>
    </cofactor>
</comment>
<dbReference type="Pfam" id="PF01040">
    <property type="entry name" value="UbiA"/>
    <property type="match status" value="1"/>
</dbReference>
<keyword evidence="10 12" id="KW-0472">Membrane</keyword>
<dbReference type="EC" id="2.5.1.39" evidence="11"/>
<comment type="subcellular location">
    <subcellularLocation>
        <location evidence="2">Membrane</location>
        <topology evidence="2">Multi-pass membrane protein</topology>
    </subcellularLocation>
</comment>
<evidence type="ECO:0000256" key="2">
    <source>
        <dbReference type="ARBA" id="ARBA00004141"/>
    </source>
</evidence>
<dbReference type="NCBIfam" id="TIGR01475">
    <property type="entry name" value="ubiA_other"/>
    <property type="match status" value="1"/>
</dbReference>
<feature type="transmembrane region" description="Helical" evidence="12">
    <location>
        <begin position="175"/>
        <end position="198"/>
    </location>
</feature>
<dbReference type="PATRIC" id="fig|237368.3.peg.792"/>
<evidence type="ECO:0000256" key="8">
    <source>
        <dbReference type="ARBA" id="ARBA00022692"/>
    </source>
</evidence>
<name>A0A0B0EQV0_9BACT</name>
<dbReference type="AlphaFoldDB" id="A0A0B0EQV0"/>
<dbReference type="GO" id="GO:0005886">
    <property type="term" value="C:plasma membrane"/>
    <property type="evidence" value="ECO:0007669"/>
    <property type="project" value="TreeGrafter"/>
</dbReference>